<dbReference type="Gene3D" id="3.40.50.1820">
    <property type="entry name" value="alpha/beta hydrolase"/>
    <property type="match status" value="1"/>
</dbReference>
<keyword evidence="1" id="KW-0732">Signal</keyword>
<protein>
    <submittedName>
        <fullName evidence="2">DUF3089 domain-containing protein</fullName>
    </submittedName>
</protein>
<dbReference type="Proteomes" id="UP000283589">
    <property type="component" value="Unassembled WGS sequence"/>
</dbReference>
<dbReference type="Proteomes" id="UP000286038">
    <property type="component" value="Unassembled WGS sequence"/>
</dbReference>
<dbReference type="EMBL" id="QRPV01000009">
    <property type="protein sequence ID" value="RHM43268.1"/>
    <property type="molecule type" value="Genomic_DNA"/>
</dbReference>
<evidence type="ECO:0000256" key="1">
    <source>
        <dbReference type="SAM" id="SignalP"/>
    </source>
</evidence>
<dbReference type="PROSITE" id="PS51257">
    <property type="entry name" value="PROKAR_LIPOPROTEIN"/>
    <property type="match status" value="1"/>
</dbReference>
<gene>
    <name evidence="2" type="ORF">DWW18_08965</name>
    <name evidence="3" type="ORF">DWZ68_09335</name>
</gene>
<dbReference type="AlphaFoldDB" id="A0A412X147"/>
<evidence type="ECO:0000313" key="5">
    <source>
        <dbReference type="Proteomes" id="UP000286038"/>
    </source>
</evidence>
<name>A0A412X147_9BACT</name>
<accession>A0A412X147</accession>
<dbReference type="InterPro" id="IPR021440">
    <property type="entry name" value="DUF3089"/>
</dbReference>
<sequence>MGKAVLKYIFAFCSLLLFISCGKISSDSTNDEVDYSDSKCWFEANQEGMNKKVDIFYVVPTCIWDYTDSLGQIQHNMDIFNTKQRQMVDPSIRLAKNVLSDSCNFFSPYYRQISMDSWLSLDTALIEKRFQLAYKDVVAAFRYYLNNYNQGRPFILAGHSQGAKAVIELLKHEITPEIYQHLVASYAIGYTITQEELDSYPYLRMAKDSTDVGVIIGFNSVTKSEAISPLFKNNIVCINPLNWKTDASPGVSYQGFTASIAPSIHTIVVTGIDEDKYYIPSVEVLLPKGNLHVEEFNLYNQNLRKNVLQRIRAFHERSFQSN</sequence>
<organism evidence="2 4">
    <name type="scientific">Butyricimonas virosa</name>
    <dbReference type="NCBI Taxonomy" id="544645"/>
    <lineage>
        <taxon>Bacteria</taxon>
        <taxon>Pseudomonadati</taxon>
        <taxon>Bacteroidota</taxon>
        <taxon>Bacteroidia</taxon>
        <taxon>Bacteroidales</taxon>
        <taxon>Odoribacteraceae</taxon>
        <taxon>Butyricimonas</taxon>
    </lineage>
</organism>
<dbReference type="EMBL" id="QRZA01000009">
    <property type="protein sequence ID" value="RGV34054.1"/>
    <property type="molecule type" value="Genomic_DNA"/>
</dbReference>
<dbReference type="STRING" id="1121130.GCA_000519105_03106"/>
<dbReference type="RefSeq" id="WP_118260075.1">
    <property type="nucleotide sequence ID" value="NZ_CABJDM010000009.1"/>
</dbReference>
<evidence type="ECO:0000313" key="4">
    <source>
        <dbReference type="Proteomes" id="UP000283589"/>
    </source>
</evidence>
<evidence type="ECO:0000313" key="3">
    <source>
        <dbReference type="EMBL" id="RHM43268.1"/>
    </source>
</evidence>
<proteinExistence type="predicted"/>
<reference evidence="4 5" key="1">
    <citation type="submission" date="2018-08" db="EMBL/GenBank/DDBJ databases">
        <title>A genome reference for cultivated species of the human gut microbiota.</title>
        <authorList>
            <person name="Zou Y."/>
            <person name="Xue W."/>
            <person name="Luo G."/>
        </authorList>
    </citation>
    <scope>NUCLEOTIDE SEQUENCE [LARGE SCALE GENOMIC DNA]</scope>
    <source>
        <strain evidence="2 4">AF14-49</strain>
        <strain evidence="3 5">AF34-33</strain>
    </source>
</reference>
<dbReference type="InterPro" id="IPR029058">
    <property type="entry name" value="AB_hydrolase_fold"/>
</dbReference>
<dbReference type="SUPFAM" id="SSF53474">
    <property type="entry name" value="alpha/beta-Hydrolases"/>
    <property type="match status" value="1"/>
</dbReference>
<dbReference type="Pfam" id="PF11288">
    <property type="entry name" value="DUF3089"/>
    <property type="match status" value="1"/>
</dbReference>
<feature type="chain" id="PRO_5036103724" evidence="1">
    <location>
        <begin position="26"/>
        <end position="322"/>
    </location>
</feature>
<feature type="signal peptide" evidence="1">
    <location>
        <begin position="1"/>
        <end position="25"/>
    </location>
</feature>
<evidence type="ECO:0000313" key="2">
    <source>
        <dbReference type="EMBL" id="RGV34054.1"/>
    </source>
</evidence>
<comment type="caution">
    <text evidence="2">The sequence shown here is derived from an EMBL/GenBank/DDBJ whole genome shotgun (WGS) entry which is preliminary data.</text>
</comment>